<feature type="compositionally biased region" description="Basic and acidic residues" evidence="1">
    <location>
        <begin position="470"/>
        <end position="479"/>
    </location>
</feature>
<feature type="compositionally biased region" description="Basic and acidic residues" evidence="1">
    <location>
        <begin position="913"/>
        <end position="935"/>
    </location>
</feature>
<evidence type="ECO:0000313" key="3">
    <source>
        <dbReference type="Proteomes" id="UP000275408"/>
    </source>
</evidence>
<dbReference type="Proteomes" id="UP000275408">
    <property type="component" value="Unassembled WGS sequence"/>
</dbReference>
<feature type="compositionally biased region" description="Low complexity" evidence="1">
    <location>
        <begin position="659"/>
        <end position="687"/>
    </location>
</feature>
<feature type="compositionally biased region" description="Basic and acidic residues" evidence="1">
    <location>
        <begin position="1365"/>
        <end position="1377"/>
    </location>
</feature>
<feature type="compositionally biased region" description="Basic and acidic residues" evidence="1">
    <location>
        <begin position="300"/>
        <end position="317"/>
    </location>
</feature>
<dbReference type="InterPro" id="IPR036236">
    <property type="entry name" value="Znf_C2H2_sf"/>
</dbReference>
<feature type="compositionally biased region" description="Basic and acidic residues" evidence="1">
    <location>
        <begin position="876"/>
        <end position="900"/>
    </location>
</feature>
<feature type="compositionally biased region" description="Low complexity" evidence="1">
    <location>
        <begin position="338"/>
        <end position="349"/>
    </location>
</feature>
<feature type="region of interest" description="Disordered" evidence="1">
    <location>
        <begin position="1347"/>
        <end position="1464"/>
    </location>
</feature>
<feature type="compositionally biased region" description="Basic and acidic residues" evidence="1">
    <location>
        <begin position="824"/>
        <end position="866"/>
    </location>
</feature>
<feature type="region of interest" description="Disordered" evidence="1">
    <location>
        <begin position="1546"/>
        <end position="1566"/>
    </location>
</feature>
<proteinExistence type="predicted"/>
<dbReference type="SUPFAM" id="SSF57667">
    <property type="entry name" value="beta-beta-alpha zinc fingers"/>
    <property type="match status" value="1"/>
</dbReference>
<feature type="compositionally biased region" description="Basic residues" evidence="1">
    <location>
        <begin position="643"/>
        <end position="658"/>
    </location>
</feature>
<feature type="compositionally biased region" description="Polar residues" evidence="1">
    <location>
        <begin position="979"/>
        <end position="995"/>
    </location>
</feature>
<gene>
    <name evidence="2" type="ORF">pdam_00018908</name>
</gene>
<feature type="compositionally biased region" description="Basic and acidic residues" evidence="1">
    <location>
        <begin position="1"/>
        <end position="18"/>
    </location>
</feature>
<feature type="region of interest" description="Disordered" evidence="1">
    <location>
        <begin position="1"/>
        <end position="53"/>
    </location>
</feature>
<accession>A0A3M6UBM5</accession>
<feature type="region of interest" description="Disordered" evidence="1">
    <location>
        <begin position="366"/>
        <end position="716"/>
    </location>
</feature>
<organism evidence="2 3">
    <name type="scientific">Pocillopora damicornis</name>
    <name type="common">Cauliflower coral</name>
    <name type="synonym">Millepora damicornis</name>
    <dbReference type="NCBI Taxonomy" id="46731"/>
    <lineage>
        <taxon>Eukaryota</taxon>
        <taxon>Metazoa</taxon>
        <taxon>Cnidaria</taxon>
        <taxon>Anthozoa</taxon>
        <taxon>Hexacorallia</taxon>
        <taxon>Scleractinia</taxon>
        <taxon>Astrocoeniina</taxon>
        <taxon>Pocilloporidae</taxon>
        <taxon>Pocillopora</taxon>
    </lineage>
</organism>
<reference evidence="2 3" key="1">
    <citation type="journal article" date="2018" name="Sci. Rep.">
        <title>Comparative analysis of the Pocillopora damicornis genome highlights role of immune system in coral evolution.</title>
        <authorList>
            <person name="Cunning R."/>
            <person name="Bay R.A."/>
            <person name="Gillette P."/>
            <person name="Baker A.C."/>
            <person name="Traylor-Knowles N."/>
        </authorList>
    </citation>
    <scope>NUCLEOTIDE SEQUENCE [LARGE SCALE GENOMIC DNA]</scope>
    <source>
        <strain evidence="2">RSMAS</strain>
        <tissue evidence="2">Whole animal</tissue>
    </source>
</reference>
<keyword evidence="3" id="KW-1185">Reference proteome</keyword>
<feature type="region of interest" description="Disordered" evidence="1">
    <location>
        <begin position="169"/>
        <end position="221"/>
    </location>
</feature>
<feature type="region of interest" description="Disordered" evidence="1">
    <location>
        <begin position="72"/>
        <end position="138"/>
    </location>
</feature>
<feature type="region of interest" description="Disordered" evidence="1">
    <location>
        <begin position="732"/>
        <end position="753"/>
    </location>
</feature>
<sequence>MLDKLKDTETGSLYDRKRNPLLSNLQKEISRDVPSQHDRDKFGTFGKVIGSGFSRGQSRGPIIDVFSEDSHSLYSDSNSKRTDSSNSKDWQHRRTDKNDSQRKRSHSPDDELLSSNWRIRGDTTTKRSHSKSLNPSSQCIDEDVDLRSVLKQFQKSRWEDNSEDVFDSGFSADYRDDDHQRKKGPYDDSVKGSDCREPRDSLRTSDDRDHRESRYGRTKHGSLNDRNAEVWLDTYKESSALELSSLSTDALRDLPISELARKVTQKYKTGFELGRPFFGLQSEGQDKERGWENPNFDVSKAPERWKPSLDALNDHGSESYGRTMDSRSITQTQRNYSGKHSNSSNLSKSKAGEEYMSKNIFEYEDHKADSSRQKGNSKMVAQSFKSSTSTSHTVFSQKTLKGSASSMLNSRQKPLFPSGFLPRQLQTPVGKNVKNVEVGKGKGLDDPSSFPHKSGYYPRNTTEISRSRSRSSEGDDFTKDLGSSISGSKREVRPPSKGKFTNQNWLSLDSNVKQSTGKGTSKGTKQQSAEQGSMHSNSNSGRGGFKPSGRGNLQTKKGGRGTSFSPRGRGRGAKGRGSINSNKGRGTMSLRGRGSAVRGRGRGVSQPPVGATVRNIFRRSRSVSPVGSKFRRSSRSPNSPKQDKKRRNERSKEKRSRSRSSSFCSTSSSHSCSTSSSWCSVSLDSLSGKGDGDRKRRHKHKMHSYEKKEKSTVKSVEKLKNDIKTMEKQLEQKYSRSFSEKKTEGPDCKFDAKTVKGKPKVNIKDEDKWFEQKTIKTALEKGKEDSKGTFDFKTLREGSQLNNKEEKKDIKTRERHSGKNVPVVKEEKGIKEQQGKDFKDVKREGKKKTDNVREVIFKRDKEKESPKITNKNGESPVREVKIVNEVKNRKDKVPDEKLGSKIELNTLKITIDQVKKRPDSKKDIGEEKLLDEGKRSSKSPPGKQKKKEKEKVKAKKAKKKAKKRKHNRDSEESGDESVCSGTSGQDDSSSCISQKGHSDERIVEVSSSVGFDTNAIAVHYAKREKAKYGKGKVRNNLISVPVSEGADIAQERKILPKEGSQWLNEQQHGYTLTNEGQHSISSDVPCTEMLFPNEGTFYEGYTESAVGDQDYTTMYQESENPSQVWPSEHAEGDDPNNYYYEEGAEGEGYEQEYYSYVEEGDCQTGDLGDNQEWFEGEYPQEGAEGDVYGGYEGEYYLGEDGLYYPVKGEEYQEYQEYQGEYAEGGTDGHGFDPEQGGTYTEGDYQYAEESGVWQHYEEGAVYHDEEAWNQGEIEGHWQEEYQEGYHGTECEWGTEYSQEYDAGAQGYIVEGAEVLPEEGCSTSEGYDHQLATEQQYMEEGPVHEEGYHVEDGSESQQQGKLVTSAHHEEPPTLKEDMATTPAVKDVQQSKPLKSILKKSKQLANDGKGTKLVSERLSQMKRQSAHTTGVLQKSSASSSSVQSAQSVDKQEESPDQIATASAQSEAQRYREMEEAILSSQPKDAVGTEYVIRVHGSGTANFYCKLCQCHFNTLTAKNLHIKGMKHIELYIRLKSSLLQSVIKDTKVKAAKRPPDDDPSTTQKVPRRF</sequence>
<feature type="compositionally biased region" description="Basic and acidic residues" evidence="1">
    <location>
        <begin position="781"/>
        <end position="796"/>
    </location>
</feature>
<comment type="caution">
    <text evidence="2">The sequence shown here is derived from an EMBL/GenBank/DDBJ whole genome shotgun (WGS) entry which is preliminary data.</text>
</comment>
<feature type="compositionally biased region" description="Basic residues" evidence="1">
    <location>
        <begin position="943"/>
        <end position="967"/>
    </location>
</feature>
<feature type="compositionally biased region" description="Polar residues" evidence="1">
    <location>
        <begin position="1415"/>
        <end position="1432"/>
    </location>
</feature>
<protein>
    <submittedName>
        <fullName evidence="2">Uncharacterized protein</fullName>
    </submittedName>
</protein>
<feature type="compositionally biased region" description="Basic and acidic residues" evidence="1">
    <location>
        <begin position="28"/>
        <end position="42"/>
    </location>
</feature>
<dbReference type="OrthoDB" id="5982975at2759"/>
<feature type="compositionally biased region" description="Basic and acidic residues" evidence="1">
    <location>
        <begin position="173"/>
        <end position="215"/>
    </location>
</feature>
<feature type="compositionally biased region" description="Polar residues" evidence="1">
    <location>
        <begin position="499"/>
        <end position="540"/>
    </location>
</feature>
<name>A0A3M6UBM5_POCDA</name>
<feature type="compositionally biased region" description="Polar residues" evidence="1">
    <location>
        <begin position="1557"/>
        <end position="1566"/>
    </location>
</feature>
<feature type="compositionally biased region" description="Low complexity" evidence="1">
    <location>
        <begin position="1433"/>
        <end position="1446"/>
    </location>
</feature>
<feature type="compositionally biased region" description="Basic and acidic residues" evidence="1">
    <location>
        <begin position="803"/>
        <end position="817"/>
    </location>
</feature>
<feature type="compositionally biased region" description="Basic and acidic residues" evidence="1">
    <location>
        <begin position="703"/>
        <end position="716"/>
    </location>
</feature>
<feature type="region of interest" description="Disordered" evidence="1">
    <location>
        <begin position="282"/>
        <end position="351"/>
    </location>
</feature>
<dbReference type="EMBL" id="RCHS01001842">
    <property type="protein sequence ID" value="RMX51055.1"/>
    <property type="molecule type" value="Genomic_DNA"/>
</dbReference>
<feature type="compositionally biased region" description="Polar residues" evidence="1">
    <location>
        <begin position="1455"/>
        <end position="1464"/>
    </location>
</feature>
<evidence type="ECO:0000313" key="2">
    <source>
        <dbReference type="EMBL" id="RMX51055.1"/>
    </source>
</evidence>
<feature type="region of interest" description="Disordered" evidence="1">
    <location>
        <begin position="781"/>
        <end position="997"/>
    </location>
</feature>
<feature type="compositionally biased region" description="Polar residues" evidence="1">
    <location>
        <begin position="326"/>
        <end position="336"/>
    </location>
</feature>
<evidence type="ECO:0000256" key="1">
    <source>
        <dbReference type="SAM" id="MobiDB-lite"/>
    </source>
</evidence>
<feature type="compositionally biased region" description="Polar residues" evidence="1">
    <location>
        <begin position="373"/>
        <end position="412"/>
    </location>
</feature>
<feature type="compositionally biased region" description="Basic and acidic residues" evidence="1">
    <location>
        <begin position="89"/>
        <end position="109"/>
    </location>
</feature>